<accession>A0A8K0MN56</accession>
<evidence type="ECO:0000313" key="1">
    <source>
        <dbReference type="EMBL" id="KAF3452212.1"/>
    </source>
</evidence>
<reference evidence="1" key="1">
    <citation type="submission" date="2020-03" db="EMBL/GenBank/DDBJ databases">
        <title>A high-quality chromosome-level genome assembly of a woody plant with both climbing and erect habits, Rhamnella rubrinervis.</title>
        <authorList>
            <person name="Lu Z."/>
            <person name="Yang Y."/>
            <person name="Zhu X."/>
            <person name="Sun Y."/>
        </authorList>
    </citation>
    <scope>NUCLEOTIDE SEQUENCE</scope>
    <source>
        <strain evidence="1">BYM</strain>
        <tissue evidence="1">Leaf</tissue>
    </source>
</reference>
<name>A0A8K0MN56_9ROSA</name>
<comment type="caution">
    <text evidence="1">The sequence shown here is derived from an EMBL/GenBank/DDBJ whole genome shotgun (WGS) entry which is preliminary data.</text>
</comment>
<keyword evidence="2" id="KW-1185">Reference proteome</keyword>
<organism evidence="1 2">
    <name type="scientific">Rhamnella rubrinervis</name>
    <dbReference type="NCBI Taxonomy" id="2594499"/>
    <lineage>
        <taxon>Eukaryota</taxon>
        <taxon>Viridiplantae</taxon>
        <taxon>Streptophyta</taxon>
        <taxon>Embryophyta</taxon>
        <taxon>Tracheophyta</taxon>
        <taxon>Spermatophyta</taxon>
        <taxon>Magnoliopsida</taxon>
        <taxon>eudicotyledons</taxon>
        <taxon>Gunneridae</taxon>
        <taxon>Pentapetalae</taxon>
        <taxon>rosids</taxon>
        <taxon>fabids</taxon>
        <taxon>Rosales</taxon>
        <taxon>Rhamnaceae</taxon>
        <taxon>rhamnoid group</taxon>
        <taxon>Rhamneae</taxon>
        <taxon>Rhamnella</taxon>
    </lineage>
</organism>
<dbReference type="Proteomes" id="UP000796880">
    <property type="component" value="Unassembled WGS sequence"/>
</dbReference>
<gene>
    <name evidence="1" type="ORF">FNV43_RR08310</name>
</gene>
<dbReference type="EMBL" id="VOIH02000003">
    <property type="protein sequence ID" value="KAF3452212.1"/>
    <property type="molecule type" value="Genomic_DNA"/>
</dbReference>
<dbReference type="AlphaFoldDB" id="A0A8K0MN56"/>
<sequence length="177" mass="19429">MLDSLGYGRRKFISTKPENNEMARARSPSSLEAGRCSAIRLRRERSQALARFDRKNECSKEERSGGCDPGRTLKTDLPPLYGCSKSNRLVLNCCSKGGNQISTQGVGLQLGVEDLGNQSGKAEREFGYLNQRSARRGSGFFEGDIPDLNELSSIKGNRISIISSPPGKAQERIFLAQ</sequence>
<proteinExistence type="predicted"/>
<evidence type="ECO:0000313" key="2">
    <source>
        <dbReference type="Proteomes" id="UP000796880"/>
    </source>
</evidence>
<protein>
    <submittedName>
        <fullName evidence="1">Uncharacterized protein</fullName>
    </submittedName>
</protein>